<dbReference type="RefSeq" id="WP_154739042.1">
    <property type="nucleotide sequence ID" value="NZ_WMBQ01000001.1"/>
</dbReference>
<keyword evidence="1" id="KW-1133">Transmembrane helix</keyword>
<organism evidence="2 3">
    <name type="scientific">Hyphomicrobium album</name>
    <dbReference type="NCBI Taxonomy" id="2665159"/>
    <lineage>
        <taxon>Bacteria</taxon>
        <taxon>Pseudomonadati</taxon>
        <taxon>Pseudomonadota</taxon>
        <taxon>Alphaproteobacteria</taxon>
        <taxon>Hyphomicrobiales</taxon>
        <taxon>Hyphomicrobiaceae</taxon>
        <taxon>Hyphomicrobium</taxon>
    </lineage>
</organism>
<evidence type="ECO:0008006" key="4">
    <source>
        <dbReference type="Google" id="ProtNLM"/>
    </source>
</evidence>
<feature type="transmembrane region" description="Helical" evidence="1">
    <location>
        <begin position="60"/>
        <end position="80"/>
    </location>
</feature>
<sequence>MRTGVLTPGQEHFLAYMASALLLAMAVPRYRFVQVACFYALVAGVLEAGQMYSPGRSPEVVTAVVSMAGAVMGEIVARLATGVWRKKYGFPGSFVSAQLPSLPSEAPQPAAD</sequence>
<evidence type="ECO:0000256" key="1">
    <source>
        <dbReference type="SAM" id="Phobius"/>
    </source>
</evidence>
<reference evidence="2 3" key="1">
    <citation type="submission" date="2019-11" db="EMBL/GenBank/DDBJ databases">
        <title>Identification of a novel strain.</title>
        <authorList>
            <person name="Xu Q."/>
            <person name="Wang G."/>
        </authorList>
    </citation>
    <scope>NUCLEOTIDE SEQUENCE [LARGE SCALE GENOMIC DNA]</scope>
    <source>
        <strain evidence="3">xq</strain>
    </source>
</reference>
<keyword evidence="1" id="KW-0812">Transmembrane</keyword>
<dbReference type="AlphaFoldDB" id="A0A6I3KLN4"/>
<keyword evidence="1" id="KW-0472">Membrane</keyword>
<evidence type="ECO:0000313" key="3">
    <source>
        <dbReference type="Proteomes" id="UP000440694"/>
    </source>
</evidence>
<dbReference type="Proteomes" id="UP000440694">
    <property type="component" value="Unassembled WGS sequence"/>
</dbReference>
<name>A0A6I3KLN4_9HYPH</name>
<evidence type="ECO:0000313" key="2">
    <source>
        <dbReference type="EMBL" id="MTD94647.1"/>
    </source>
</evidence>
<proteinExistence type="predicted"/>
<dbReference type="EMBL" id="WMBQ01000001">
    <property type="protein sequence ID" value="MTD94647.1"/>
    <property type="molecule type" value="Genomic_DNA"/>
</dbReference>
<feature type="transmembrane region" description="Helical" evidence="1">
    <location>
        <begin position="12"/>
        <end position="28"/>
    </location>
</feature>
<keyword evidence="3" id="KW-1185">Reference proteome</keyword>
<accession>A0A6I3KLN4</accession>
<protein>
    <recommendedName>
        <fullName evidence="4">VanZ like family protein</fullName>
    </recommendedName>
</protein>
<gene>
    <name evidence="2" type="ORF">GIW81_09925</name>
</gene>
<comment type="caution">
    <text evidence="2">The sequence shown here is derived from an EMBL/GenBank/DDBJ whole genome shotgun (WGS) entry which is preliminary data.</text>
</comment>